<protein>
    <submittedName>
        <fullName evidence="1">Uncharacterized protein</fullName>
    </submittedName>
</protein>
<reference evidence="1" key="2">
    <citation type="journal article" date="2015" name="Fish Shellfish Immunol.">
        <title>Early steps in the European eel (Anguilla anguilla)-Vibrio vulnificus interaction in the gills: Role of the RtxA13 toxin.</title>
        <authorList>
            <person name="Callol A."/>
            <person name="Pajuelo D."/>
            <person name="Ebbesson L."/>
            <person name="Teles M."/>
            <person name="MacKenzie S."/>
            <person name="Amaro C."/>
        </authorList>
    </citation>
    <scope>NUCLEOTIDE SEQUENCE</scope>
</reference>
<reference evidence="1" key="1">
    <citation type="submission" date="2014-11" db="EMBL/GenBank/DDBJ databases">
        <authorList>
            <person name="Amaro Gonzalez C."/>
        </authorList>
    </citation>
    <scope>NUCLEOTIDE SEQUENCE</scope>
</reference>
<accession>A0A0E9X5N1</accession>
<proteinExistence type="predicted"/>
<organism evidence="1">
    <name type="scientific">Anguilla anguilla</name>
    <name type="common">European freshwater eel</name>
    <name type="synonym">Muraena anguilla</name>
    <dbReference type="NCBI Taxonomy" id="7936"/>
    <lineage>
        <taxon>Eukaryota</taxon>
        <taxon>Metazoa</taxon>
        <taxon>Chordata</taxon>
        <taxon>Craniata</taxon>
        <taxon>Vertebrata</taxon>
        <taxon>Euteleostomi</taxon>
        <taxon>Actinopterygii</taxon>
        <taxon>Neopterygii</taxon>
        <taxon>Teleostei</taxon>
        <taxon>Anguilliformes</taxon>
        <taxon>Anguillidae</taxon>
        <taxon>Anguilla</taxon>
    </lineage>
</organism>
<dbReference type="EMBL" id="GBXM01010836">
    <property type="protein sequence ID" value="JAH97741.1"/>
    <property type="molecule type" value="Transcribed_RNA"/>
</dbReference>
<dbReference type="AlphaFoldDB" id="A0A0E9X5N1"/>
<name>A0A0E9X5N1_ANGAN</name>
<sequence>MILKMTMKGPSGPLLFRMFFFFSTDCLCCSTLILKLAHLYRPEAQTPVQTASTVAHLALRPTHLDERHYETQLHYWRLKKVLVTSFSCPSG</sequence>
<evidence type="ECO:0000313" key="1">
    <source>
        <dbReference type="EMBL" id="JAH97741.1"/>
    </source>
</evidence>